<dbReference type="EMBL" id="CADCUQ010000284">
    <property type="protein sequence ID" value="CAA9391966.1"/>
    <property type="molecule type" value="Genomic_DNA"/>
</dbReference>
<feature type="compositionally biased region" description="Basic residues" evidence="1">
    <location>
        <begin position="14"/>
        <end position="23"/>
    </location>
</feature>
<organism evidence="2">
    <name type="scientific">uncultured Phycisphaerae bacterium</name>
    <dbReference type="NCBI Taxonomy" id="904963"/>
    <lineage>
        <taxon>Bacteria</taxon>
        <taxon>Pseudomonadati</taxon>
        <taxon>Planctomycetota</taxon>
        <taxon>Phycisphaerae</taxon>
        <taxon>environmental samples</taxon>
    </lineage>
</organism>
<gene>
    <name evidence="2" type="ORF">AVDCRST_MAG64-2058</name>
</gene>
<evidence type="ECO:0000256" key="1">
    <source>
        <dbReference type="SAM" id="MobiDB-lite"/>
    </source>
</evidence>
<feature type="compositionally biased region" description="Low complexity" evidence="1">
    <location>
        <begin position="91"/>
        <end position="117"/>
    </location>
</feature>
<feature type="compositionally biased region" description="Basic residues" evidence="1">
    <location>
        <begin position="68"/>
        <end position="90"/>
    </location>
</feature>
<feature type="region of interest" description="Disordered" evidence="1">
    <location>
        <begin position="1"/>
        <end position="147"/>
    </location>
</feature>
<feature type="compositionally biased region" description="Basic residues" evidence="1">
    <location>
        <begin position="119"/>
        <end position="134"/>
    </location>
</feature>
<proteinExistence type="predicted"/>
<feature type="compositionally biased region" description="Basic residues" evidence="1">
    <location>
        <begin position="221"/>
        <end position="232"/>
    </location>
</feature>
<reference evidence="2" key="1">
    <citation type="submission" date="2020-02" db="EMBL/GenBank/DDBJ databases">
        <authorList>
            <person name="Meier V. D."/>
        </authorList>
    </citation>
    <scope>NUCLEOTIDE SEQUENCE</scope>
    <source>
        <strain evidence="2">AVDCRST_MAG64</strain>
    </source>
</reference>
<sequence>VRDDPPVPQGPTRVPRRPRRRARPAVDAVRAGGYRRRHVGREQRGRALADPDGRRVPRHGADDPDGRRLRRRRVRRRAPRRHGRLPRARARLPAARRAEQAARGAVVPAGRLGGPRLPHGPRGHRRRGPRRAGRGHPLEHQLRHRHGVRRRVADVVVPVEPRGRRELRGRGDGRHARPRDRRGPPAGGRVSPARRDQLHHGLRARRPGAAMGRPHCDVDARRRRLARRHRGLRPAGDAV</sequence>
<feature type="compositionally biased region" description="Basic and acidic residues" evidence="1">
    <location>
        <begin position="161"/>
        <end position="175"/>
    </location>
</feature>
<accession>A0A6J4NLP2</accession>
<evidence type="ECO:0000313" key="2">
    <source>
        <dbReference type="EMBL" id="CAA9391966.1"/>
    </source>
</evidence>
<feature type="non-terminal residue" evidence="2">
    <location>
        <position position="1"/>
    </location>
</feature>
<name>A0A6J4NLP2_9BACT</name>
<protein>
    <submittedName>
        <fullName evidence="2">Uncharacterized protein</fullName>
    </submittedName>
</protein>
<feature type="non-terminal residue" evidence="2">
    <location>
        <position position="239"/>
    </location>
</feature>
<feature type="region of interest" description="Disordered" evidence="1">
    <location>
        <begin position="161"/>
        <end position="239"/>
    </location>
</feature>
<feature type="compositionally biased region" description="Basic and acidic residues" evidence="1">
    <location>
        <begin position="40"/>
        <end position="67"/>
    </location>
</feature>
<dbReference type="AlphaFoldDB" id="A0A6J4NLP2"/>